<dbReference type="PANTHER" id="PTHR24359:SF1">
    <property type="entry name" value="INHIBITOR OF NUCLEAR FACTOR KAPPA-B KINASE EPSILON SUBUNIT HOMOLOG 1-RELATED"/>
    <property type="match status" value="1"/>
</dbReference>
<dbReference type="GeneID" id="41970013"/>
<feature type="region of interest" description="Disordered" evidence="1">
    <location>
        <begin position="84"/>
        <end position="106"/>
    </location>
</feature>
<dbReference type="RefSeq" id="XP_031000420.1">
    <property type="nucleotide sequence ID" value="XM_031136769.1"/>
</dbReference>
<feature type="transmembrane region" description="Helical" evidence="2">
    <location>
        <begin position="292"/>
        <end position="312"/>
    </location>
</feature>
<feature type="transmembrane region" description="Helical" evidence="2">
    <location>
        <begin position="357"/>
        <end position="376"/>
    </location>
</feature>
<dbReference type="PROSITE" id="PS50011">
    <property type="entry name" value="PROTEIN_KINASE_DOM"/>
    <property type="match status" value="1"/>
</dbReference>
<evidence type="ECO:0000313" key="5">
    <source>
        <dbReference type="Proteomes" id="UP000319257"/>
    </source>
</evidence>
<evidence type="ECO:0000256" key="1">
    <source>
        <dbReference type="SAM" id="MobiDB-lite"/>
    </source>
</evidence>
<keyword evidence="5" id="KW-1185">Reference proteome</keyword>
<keyword evidence="2" id="KW-1133">Transmembrane helix</keyword>
<feature type="domain" description="Protein kinase" evidence="3">
    <location>
        <begin position="647"/>
        <end position="972"/>
    </location>
</feature>
<dbReference type="Gene3D" id="1.10.510.10">
    <property type="entry name" value="Transferase(Phosphotransferase) domain 1"/>
    <property type="match status" value="1"/>
</dbReference>
<evidence type="ECO:0000313" key="4">
    <source>
        <dbReference type="EMBL" id="TPX18709.1"/>
    </source>
</evidence>
<dbReference type="GO" id="GO:0005524">
    <property type="term" value="F:ATP binding"/>
    <property type="evidence" value="ECO:0007669"/>
    <property type="project" value="InterPro"/>
</dbReference>
<dbReference type="GO" id="GO:0004674">
    <property type="term" value="F:protein serine/threonine kinase activity"/>
    <property type="evidence" value="ECO:0007669"/>
    <property type="project" value="TreeGrafter"/>
</dbReference>
<dbReference type="Pfam" id="PF26616">
    <property type="entry name" value="CorA-like"/>
    <property type="match status" value="1"/>
</dbReference>
<dbReference type="Pfam" id="PF00069">
    <property type="entry name" value="Pkinase"/>
    <property type="match status" value="1"/>
</dbReference>
<feature type="compositionally biased region" description="Polar residues" evidence="1">
    <location>
        <begin position="85"/>
        <end position="106"/>
    </location>
</feature>
<evidence type="ECO:0000256" key="2">
    <source>
        <dbReference type="SAM" id="Phobius"/>
    </source>
</evidence>
<name>A0A507BMI7_9PEZI</name>
<dbReference type="InterPro" id="IPR000719">
    <property type="entry name" value="Prot_kinase_dom"/>
</dbReference>
<sequence>MMEKRVRSAMESSQETWNQTQEAAESAFVESLRILTMLVEYCTESLGKYIESLESRAATLTKKVRVLSVDDVVTQIPLIREKVLENQNGPSSRRGTGISQNPAQHSPLQTLKRRFSSFSQSFRIRNDTQPVQQPKPEATRIRDVKLEDIFTYEELKKLHALASDVEKTTMVFEQNKRVLSELTSTYKDLICSNGLKKHLDLASCEQEVLYFFQQVRNVTSDLENYTSRVLTLLHKLEKDENMFNGILQYQSMQTGEYFAASAQKSAREMEAWTERMHELAIDTKKETVSMHAITILTLVFLPPTFVAVRYYGMPFLRRLDMSVLTKSQAFFSSNILDFKDSKGGWNEWTTNTSGLKLFFVICIPMTVVTLTSWLLWSRAAKQRRGRGDPEQATALSRDNSKKTASWQAPVVAPLSFKVLRANHMRGDRRQALRRHVNIEDLHLMNGLSGQDAIQQAGISVGFHLPVDPHLARATKSSRDMATQAMQASLDVQSSTSTVKFINYVDSHSRNYPGINGLGQQCRYIPYVLLRKYWTRNEISKVLQKHGISVETTVVEEDIALFSMLVYKQVVAYYHQLVAHNIREHYFPFSSPVLPAPFDTKGHSDFCNMLRSSQWLFFPVRPNHDTFSDTELQPQKIWPFEGGSKRLLKENKNEGTKIFRVTVDPDSYDPCNANGIPRHMVIKTYTKRSYYLNERKLFILLKEQNKTNEHIIGYYGSFQQNDTYNLMLELANFHSLADYLAKVRRPANLAEIQLFWVSMSGLLIGLQGVHQISISDGNHEESKYSGAHEDIKPDNILLSKKSSASDYEFIAKLADFGLSDVQLVEAHDGTQMIRDLHGNQYWSAPEASHHRAFHTDDRWYTHKADIFSLGCIFSVCAVWLAFGNDGIREYHDLRVHGQSDLDPGKKGLRGCFHNGVDRLPAVGQMHDRVIAYCNSFNDTITPRLLQVVEEDMLVDKRKRDDPKSIYEKFYNIFHLSTPPSDNTLPPVTRPVPHLSLDTGGSLSADLPIDGYPRRQSAPCMELPFRSIHSTGATDQPSSAQQAGPYPSPSSITLLPVAPSTPRIQVTPSESFSFPDRNPQAPMSMPEQTSPQRRFFEVSSPTERARRPSVERTPSNITVRQARDWIKAKKSRGQLSVNSDTDRAVHKIFETVSHRNYLFFIDDTETMCQYKAEVDHLFYTLAHIAKRMDPEGGVELAFASDFGKGAPPRVYEEKHATPLLRALLKCNYDQDVEYTERSMGCLVQRILLKLNGDGSRRASWLSSSKKHPISIFIFTDGCWDLTNVEPKAAGVEDPFIRLVKAVKDSPFGRDHVMVQFIRFGDDEHGKRRLEYLDDLGKGAPYECDIIDTKPATGYINSMFTGSITRANDRVGESER</sequence>
<proteinExistence type="predicted"/>
<feature type="region of interest" description="Disordered" evidence="1">
    <location>
        <begin position="1026"/>
        <end position="1110"/>
    </location>
</feature>
<dbReference type="CDD" id="cd00180">
    <property type="entry name" value="PKc"/>
    <property type="match status" value="1"/>
</dbReference>
<accession>A0A507BMI7</accession>
<organism evidence="4 5">
    <name type="scientific">Thyridium curvatum</name>
    <dbReference type="NCBI Taxonomy" id="1093900"/>
    <lineage>
        <taxon>Eukaryota</taxon>
        <taxon>Fungi</taxon>
        <taxon>Dikarya</taxon>
        <taxon>Ascomycota</taxon>
        <taxon>Pezizomycotina</taxon>
        <taxon>Sordariomycetes</taxon>
        <taxon>Sordariomycetidae</taxon>
        <taxon>Thyridiales</taxon>
        <taxon>Thyridiaceae</taxon>
        <taxon>Thyridium</taxon>
    </lineage>
</organism>
<gene>
    <name evidence="4" type="ORF">E0L32_002566</name>
</gene>
<evidence type="ECO:0000259" key="3">
    <source>
        <dbReference type="PROSITE" id="PS50011"/>
    </source>
</evidence>
<dbReference type="Gene3D" id="1.20.58.340">
    <property type="entry name" value="Magnesium transport protein CorA, transmembrane region"/>
    <property type="match status" value="1"/>
</dbReference>
<dbReference type="InParanoid" id="A0A507BMI7"/>
<feature type="compositionally biased region" description="Polar residues" evidence="1">
    <location>
        <begin position="1060"/>
        <end position="1070"/>
    </location>
</feature>
<dbReference type="OrthoDB" id="5396681at2759"/>
<protein>
    <recommendedName>
        <fullName evidence="3">Protein kinase domain-containing protein</fullName>
    </recommendedName>
</protein>
<feature type="compositionally biased region" description="Polar residues" evidence="1">
    <location>
        <begin position="1026"/>
        <end position="1040"/>
    </location>
</feature>
<dbReference type="InterPro" id="IPR011009">
    <property type="entry name" value="Kinase-like_dom_sf"/>
</dbReference>
<reference evidence="4 5" key="1">
    <citation type="submission" date="2019-06" db="EMBL/GenBank/DDBJ databases">
        <title>Draft genome sequence of the filamentous fungus Phialemoniopsis curvata isolated from diesel fuel.</title>
        <authorList>
            <person name="Varaljay V.A."/>
            <person name="Lyon W.J."/>
            <person name="Crouch A.L."/>
            <person name="Drake C.E."/>
            <person name="Hollomon J.M."/>
            <person name="Nadeau L.J."/>
            <person name="Nunn H.S."/>
            <person name="Stevenson B.S."/>
            <person name="Bojanowski C.L."/>
            <person name="Crookes-Goodson W.J."/>
        </authorList>
    </citation>
    <scope>NUCLEOTIDE SEQUENCE [LARGE SCALE GENOMIC DNA]</scope>
    <source>
        <strain evidence="4 5">D216</strain>
    </source>
</reference>
<dbReference type="Proteomes" id="UP000319257">
    <property type="component" value="Unassembled WGS sequence"/>
</dbReference>
<dbReference type="PANTHER" id="PTHR24359">
    <property type="entry name" value="SERINE/THREONINE-PROTEIN KINASE SBK1"/>
    <property type="match status" value="1"/>
</dbReference>
<comment type="caution">
    <text evidence="4">The sequence shown here is derived from an EMBL/GenBank/DDBJ whole genome shotgun (WGS) entry which is preliminary data.</text>
</comment>
<dbReference type="STRING" id="1093900.A0A507BMI7"/>
<dbReference type="SMART" id="SM00220">
    <property type="entry name" value="S_TKc"/>
    <property type="match status" value="1"/>
</dbReference>
<dbReference type="SUPFAM" id="SSF56112">
    <property type="entry name" value="Protein kinase-like (PK-like)"/>
    <property type="match status" value="1"/>
</dbReference>
<dbReference type="EMBL" id="SKBQ01000010">
    <property type="protein sequence ID" value="TPX18709.1"/>
    <property type="molecule type" value="Genomic_DNA"/>
</dbReference>
<keyword evidence="2" id="KW-0812">Transmembrane</keyword>
<dbReference type="InterPro" id="IPR058257">
    <property type="entry name" value="CorA-like_dom"/>
</dbReference>
<keyword evidence="2" id="KW-0472">Membrane</keyword>